<evidence type="ECO:0000313" key="2">
    <source>
        <dbReference type="Proteomes" id="UP001596422"/>
    </source>
</evidence>
<dbReference type="Proteomes" id="UP001596422">
    <property type="component" value="Unassembled WGS sequence"/>
</dbReference>
<sequence length="56" mass="6955">MHSKPHLPQKTGVNCRRPFAWRRKWRLFWEEVRYCSERCRRTHHRREVSGAEESCS</sequence>
<keyword evidence="2" id="KW-1185">Reference proteome</keyword>
<dbReference type="PANTHER" id="PTHR37463:SF1">
    <property type="entry name" value="DUF2256 DOMAIN-CONTAINING PROTEIN"/>
    <property type="match status" value="1"/>
</dbReference>
<organism evidence="1 2">
    <name type="scientific">Marinobacterium aestuariivivens</name>
    <dbReference type="NCBI Taxonomy" id="1698799"/>
    <lineage>
        <taxon>Bacteria</taxon>
        <taxon>Pseudomonadati</taxon>
        <taxon>Pseudomonadota</taxon>
        <taxon>Gammaproteobacteria</taxon>
        <taxon>Oceanospirillales</taxon>
        <taxon>Oceanospirillaceae</taxon>
        <taxon>Marinobacterium</taxon>
    </lineage>
</organism>
<gene>
    <name evidence="1" type="ORF">ACFQDL_16735</name>
</gene>
<accession>A0ABW2A260</accession>
<name>A0ABW2A260_9GAMM</name>
<reference evidence="2" key="1">
    <citation type="journal article" date="2019" name="Int. J. Syst. Evol. Microbiol.">
        <title>The Global Catalogue of Microorganisms (GCM) 10K type strain sequencing project: providing services to taxonomists for standard genome sequencing and annotation.</title>
        <authorList>
            <consortium name="The Broad Institute Genomics Platform"/>
            <consortium name="The Broad Institute Genome Sequencing Center for Infectious Disease"/>
            <person name="Wu L."/>
            <person name="Ma J."/>
        </authorList>
    </citation>
    <scope>NUCLEOTIDE SEQUENCE [LARGE SCALE GENOMIC DNA]</scope>
    <source>
        <strain evidence="2">NBRC 111756</strain>
    </source>
</reference>
<protein>
    <submittedName>
        <fullName evidence="1">DUF2256 domain-containing protein</fullName>
    </submittedName>
</protein>
<dbReference type="InterPro" id="IPR017136">
    <property type="entry name" value="UCP037205"/>
</dbReference>
<proteinExistence type="predicted"/>
<dbReference type="PANTHER" id="PTHR37463">
    <property type="entry name" value="GSL3115 PROTEIN"/>
    <property type="match status" value="1"/>
</dbReference>
<dbReference type="EMBL" id="JBHSWE010000001">
    <property type="protein sequence ID" value="MFC6671532.1"/>
    <property type="molecule type" value="Genomic_DNA"/>
</dbReference>
<dbReference type="Pfam" id="PF10013">
    <property type="entry name" value="DUF2256"/>
    <property type="match status" value="1"/>
</dbReference>
<dbReference type="RefSeq" id="WP_379910036.1">
    <property type="nucleotide sequence ID" value="NZ_JBHSWE010000001.1"/>
</dbReference>
<comment type="caution">
    <text evidence="1">The sequence shown here is derived from an EMBL/GenBank/DDBJ whole genome shotgun (WGS) entry which is preliminary data.</text>
</comment>
<evidence type="ECO:0000313" key="1">
    <source>
        <dbReference type="EMBL" id="MFC6671532.1"/>
    </source>
</evidence>
<dbReference type="PIRSF" id="PIRSF037205">
    <property type="entry name" value="UCP037205"/>
    <property type="match status" value="1"/>
</dbReference>